<sequence length="214" mass="24504">MPVLHEHDRKAVRSRLEGKLEKPVTMNVFTQEFECQYCREMRELAGELQELADGKIKLNVYDFEKDAKLAEKWGVDKIPALLLHGEREYNVRFFGLPAGYEFITLIEDLIDVSKGYSRLSPAVRDRVSKIDKPVHIQVFVTPTCPYCPRAVRTAHQMAIENNLITADMVEVIEFPHLATKYDVMAVPKVVINDKVSFEGALPEPHFLEHVLKAL</sequence>
<dbReference type="InterPro" id="IPR036249">
    <property type="entry name" value="Thioredoxin-like_sf"/>
</dbReference>
<dbReference type="EMBL" id="DRWN01000068">
    <property type="protein sequence ID" value="HHK69106.1"/>
    <property type="molecule type" value="Genomic_DNA"/>
</dbReference>
<evidence type="ECO:0000256" key="1">
    <source>
        <dbReference type="ARBA" id="ARBA00007787"/>
    </source>
</evidence>
<comment type="similarity">
    <text evidence="1">Belongs to the glutaredoxin family.</text>
</comment>
<dbReference type="NCBIfam" id="TIGR02187">
    <property type="entry name" value="PDO_seleno_TRX"/>
    <property type="match status" value="1"/>
</dbReference>
<dbReference type="SUPFAM" id="SSF52833">
    <property type="entry name" value="Thioredoxin-like"/>
    <property type="match status" value="2"/>
</dbReference>
<evidence type="ECO:0000259" key="2">
    <source>
        <dbReference type="Pfam" id="PF13192"/>
    </source>
</evidence>
<protein>
    <submittedName>
        <fullName evidence="3">Glutaredoxin</fullName>
    </submittedName>
</protein>
<dbReference type="CDD" id="cd02973">
    <property type="entry name" value="TRX_GRX_like"/>
    <property type="match status" value="1"/>
</dbReference>
<name>A0A7C5Q8Z4_CALS0</name>
<comment type="caution">
    <text evidence="3">The sequence shown here is derived from an EMBL/GenBank/DDBJ whole genome shotgun (WGS) entry which is preliminary data.</text>
</comment>
<dbReference type="InterPro" id="IPR012336">
    <property type="entry name" value="Thioredoxin-like_fold"/>
</dbReference>
<accession>A0A7C5Q8Z4</accession>
<organism evidence="3">
    <name type="scientific">Caldiarchaeum subterraneum</name>
    <dbReference type="NCBI Taxonomy" id="311458"/>
    <lineage>
        <taxon>Archaea</taxon>
        <taxon>Nitrososphaerota</taxon>
        <taxon>Candidatus Caldarchaeales</taxon>
        <taxon>Candidatus Caldarchaeaceae</taxon>
        <taxon>Candidatus Caldarchaeum</taxon>
    </lineage>
</organism>
<reference evidence="3" key="1">
    <citation type="journal article" date="2020" name="mSystems">
        <title>Genome- and Community-Level Interaction Insights into Carbon Utilization and Element Cycling Functions of Hydrothermarchaeota in Hydrothermal Sediment.</title>
        <authorList>
            <person name="Zhou Z."/>
            <person name="Liu Y."/>
            <person name="Xu W."/>
            <person name="Pan J."/>
            <person name="Luo Z.H."/>
            <person name="Li M."/>
        </authorList>
    </citation>
    <scope>NUCLEOTIDE SEQUENCE [LARGE SCALE GENOMIC DNA]</scope>
    <source>
        <strain evidence="3">SpSt-1056</strain>
    </source>
</reference>
<dbReference type="AlphaFoldDB" id="A0A7C5Q8Z4"/>
<proteinExistence type="inferred from homology"/>
<dbReference type="PANTHER" id="PTHR37170:SF1">
    <property type="entry name" value="GLUTAREDOXIN-LIKE PROTEIN"/>
    <property type="match status" value="1"/>
</dbReference>
<gene>
    <name evidence="3" type="ORF">ENM11_08190</name>
</gene>
<dbReference type="InterPro" id="IPR011903">
    <property type="entry name" value="TON_0319-like"/>
</dbReference>
<dbReference type="PROSITE" id="PS51354">
    <property type="entry name" value="GLUTAREDOXIN_2"/>
    <property type="match status" value="1"/>
</dbReference>
<evidence type="ECO:0000313" key="3">
    <source>
        <dbReference type="EMBL" id="HHK69106.1"/>
    </source>
</evidence>
<dbReference type="PANTHER" id="PTHR37170">
    <property type="entry name" value="GLUTAREDOXIN-RELATED"/>
    <property type="match status" value="1"/>
</dbReference>
<dbReference type="Pfam" id="PF13192">
    <property type="entry name" value="Thioredoxin_3"/>
    <property type="match status" value="1"/>
</dbReference>
<dbReference type="Gene3D" id="3.40.30.10">
    <property type="entry name" value="Glutaredoxin"/>
    <property type="match status" value="2"/>
</dbReference>
<feature type="domain" description="Thioredoxin-like fold" evidence="2">
    <location>
        <begin position="135"/>
        <end position="212"/>
    </location>
</feature>